<evidence type="ECO:0000256" key="2">
    <source>
        <dbReference type="ARBA" id="ARBA00006150"/>
    </source>
</evidence>
<dbReference type="Pfam" id="PF00326">
    <property type="entry name" value="Peptidase_S9"/>
    <property type="match status" value="1"/>
</dbReference>
<keyword evidence="8" id="KW-0720">Serine protease</keyword>
<keyword evidence="3 16" id="KW-0031">Aminopeptidase</keyword>
<evidence type="ECO:0000256" key="5">
    <source>
        <dbReference type="ARBA" id="ARBA00022670"/>
    </source>
</evidence>
<feature type="compositionally biased region" description="Basic and acidic residues" evidence="13">
    <location>
        <begin position="33"/>
        <end position="53"/>
    </location>
</feature>
<evidence type="ECO:0000256" key="6">
    <source>
        <dbReference type="ARBA" id="ARBA00022692"/>
    </source>
</evidence>
<dbReference type="AlphaFoldDB" id="A0A0F7SJY1"/>
<proteinExistence type="inferred from homology"/>
<dbReference type="Gene3D" id="2.140.10.30">
    <property type="entry name" value="Dipeptidylpeptidase IV, N-terminal domain"/>
    <property type="match status" value="1"/>
</dbReference>
<keyword evidence="12" id="KW-0325">Glycoprotein</keyword>
<feature type="domain" description="GS" evidence="15">
    <location>
        <begin position="338"/>
        <end position="397"/>
    </location>
</feature>
<feature type="transmembrane region" description="Helical" evidence="14">
    <location>
        <begin position="86"/>
        <end position="106"/>
    </location>
</feature>
<dbReference type="Gene3D" id="3.40.50.1820">
    <property type="entry name" value="alpha/beta hydrolase"/>
    <property type="match status" value="1"/>
</dbReference>
<evidence type="ECO:0000256" key="10">
    <source>
        <dbReference type="ARBA" id="ARBA00022989"/>
    </source>
</evidence>
<dbReference type="Pfam" id="PF00930">
    <property type="entry name" value="DPPIV_N"/>
    <property type="match status" value="1"/>
</dbReference>
<dbReference type="GO" id="GO:0005524">
    <property type="term" value="F:ATP binding"/>
    <property type="evidence" value="ECO:0007669"/>
    <property type="project" value="InterPro"/>
</dbReference>
<dbReference type="InterPro" id="IPR001375">
    <property type="entry name" value="Peptidase_S9_cat"/>
</dbReference>
<evidence type="ECO:0000256" key="8">
    <source>
        <dbReference type="ARBA" id="ARBA00022825"/>
    </source>
</evidence>
<evidence type="ECO:0000256" key="4">
    <source>
        <dbReference type="ARBA" id="ARBA00022554"/>
    </source>
</evidence>
<evidence type="ECO:0000313" key="16">
    <source>
        <dbReference type="EMBL" id="CDZ97247.1"/>
    </source>
</evidence>
<feature type="compositionally biased region" description="Pro residues" evidence="13">
    <location>
        <begin position="1"/>
        <end position="12"/>
    </location>
</feature>
<protein>
    <submittedName>
        <fullName evidence="16">Dipeptidyl aminopeptidase</fullName>
    </submittedName>
</protein>
<evidence type="ECO:0000256" key="9">
    <source>
        <dbReference type="ARBA" id="ARBA00022968"/>
    </source>
</evidence>
<evidence type="ECO:0000259" key="15">
    <source>
        <dbReference type="PROSITE" id="PS51256"/>
    </source>
</evidence>
<dbReference type="GO" id="GO:0008239">
    <property type="term" value="F:dipeptidyl-peptidase activity"/>
    <property type="evidence" value="ECO:0007669"/>
    <property type="project" value="TreeGrafter"/>
</dbReference>
<dbReference type="EMBL" id="LN483167">
    <property type="protein sequence ID" value="CDZ97247.1"/>
    <property type="molecule type" value="Genomic_DNA"/>
</dbReference>
<evidence type="ECO:0000256" key="1">
    <source>
        <dbReference type="ARBA" id="ARBA00004576"/>
    </source>
</evidence>
<dbReference type="GO" id="GO:0008236">
    <property type="term" value="F:serine-type peptidase activity"/>
    <property type="evidence" value="ECO:0007669"/>
    <property type="project" value="UniProtKB-KW"/>
</dbReference>
<keyword evidence="9" id="KW-0735">Signal-anchor</keyword>
<evidence type="ECO:0000256" key="13">
    <source>
        <dbReference type="SAM" id="MobiDB-lite"/>
    </source>
</evidence>
<name>A0A0F7SJY1_PHARH</name>
<sequence length="890" mass="99955">MPAEPPLPPYPPIFSLGSHSVSSLPSSDEEFEEKDRFEEENRLEDGDYGRDQLDEQVEGEDETDTLWATRQELVKGSKPARTRKRICLAFIVLFAILIGTFAASSWTTPLSHILKKPRKHLTLDHVTNGTFAIQRKNVAWVKEAEDGTIATQDEDGNIFLDNVNQANSTKLLINSTLLVDEKGNNINFVDWKLSPDLKYLSLQTDRVKQWRHSSHSKFYIHSFESNKTFPLVLNATVAYASWSTVGHGFAYVSANDLYVLPEKHITPTGIGKSVRVTLDGSPTVFNGVPDWVYEEEIFGTDFAFKFSPSGQEIVYLRFDETDVPEYEFPIYDPDEDLSTIKPYPKEMIMKYPKPGYPNPLVTAHVFSLSYYESKAIDISSSSHANLTLLVQQSIRRLAWPNQKPSTDQIIFDLVWVNKTQLLIKETDRSAASGNVVLFEIGQGDRFGKLAEEGVIRGNIVRSLNGGKGWLDHFQYVVPYGQGYLDVIPNSEGFNHIAFFPLTSAAKPVWITEGNWEVDGEIKGFNEDLGIVYFTAANPSTERHLYSATLPLTVSSDDTFNSVISALTDSTRPSYHTVSFSPKAGFYVLSYEGPDVPWQKIRQTSGEELDYLLEDNKALNETLNRFIIPSSSQYTILSDGFELNVKEIRPPNMDESGRTKYPVLLAPYGGPVSQMVNTRFAVGWADYLATELKYIVLIVDGRGTGFKGKAFRDPIRGQLGTYEAIDQIAAARQWAGTKLYVDKRRVGIWGWSFGGYLTAKVIEADSGVISLGISVAPVTDWKYYDSVYTERYMLTPEQNQAGYAAGGVNNMTGFQNVDYLLAHGSGDDNVHLANSASLLEKLTRNKVRKYQFRMFTDSAHSISRGGAYRELFEFMTQFLIDKWGYGGRKRG</sequence>
<feature type="region of interest" description="Disordered" evidence="13">
    <location>
        <begin position="1"/>
        <end position="63"/>
    </location>
</feature>
<dbReference type="GO" id="GO:0004177">
    <property type="term" value="F:aminopeptidase activity"/>
    <property type="evidence" value="ECO:0007669"/>
    <property type="project" value="UniProtKB-KW"/>
</dbReference>
<comment type="subcellular location">
    <subcellularLocation>
        <location evidence="1">Vacuole membrane</location>
        <topology evidence="1">Single-pass type II membrane protein</topology>
    </subcellularLocation>
</comment>
<dbReference type="InterPro" id="IPR050278">
    <property type="entry name" value="Serine_Prot_S9B/DPPIV"/>
</dbReference>
<keyword evidence="11 14" id="KW-0472">Membrane</keyword>
<dbReference type="InterPro" id="IPR002469">
    <property type="entry name" value="Peptidase_S9B_N"/>
</dbReference>
<dbReference type="SUPFAM" id="SSF82171">
    <property type="entry name" value="DPP6 N-terminal domain-like"/>
    <property type="match status" value="1"/>
</dbReference>
<organism evidence="16">
    <name type="scientific">Phaffia rhodozyma</name>
    <name type="common">Yeast</name>
    <name type="synonym">Xanthophyllomyces dendrorhous</name>
    <dbReference type="NCBI Taxonomy" id="264483"/>
    <lineage>
        <taxon>Eukaryota</taxon>
        <taxon>Fungi</taxon>
        <taxon>Dikarya</taxon>
        <taxon>Basidiomycota</taxon>
        <taxon>Agaricomycotina</taxon>
        <taxon>Tremellomycetes</taxon>
        <taxon>Cystofilobasidiales</taxon>
        <taxon>Mrakiaceae</taxon>
        <taxon>Phaffia</taxon>
    </lineage>
</organism>
<dbReference type="GO" id="GO:0005886">
    <property type="term" value="C:plasma membrane"/>
    <property type="evidence" value="ECO:0007669"/>
    <property type="project" value="TreeGrafter"/>
</dbReference>
<feature type="compositionally biased region" description="Acidic residues" evidence="13">
    <location>
        <begin position="54"/>
        <end position="63"/>
    </location>
</feature>
<reference evidence="16" key="1">
    <citation type="submission" date="2014-08" db="EMBL/GenBank/DDBJ databases">
        <authorList>
            <person name="Sharma Rahul"/>
            <person name="Thines Marco"/>
        </authorList>
    </citation>
    <scope>NUCLEOTIDE SEQUENCE</scope>
</reference>
<dbReference type="PROSITE" id="PS51256">
    <property type="entry name" value="GS"/>
    <property type="match status" value="1"/>
</dbReference>
<dbReference type="SUPFAM" id="SSF53474">
    <property type="entry name" value="alpha/beta-Hydrolases"/>
    <property type="match status" value="1"/>
</dbReference>
<evidence type="ECO:0000256" key="11">
    <source>
        <dbReference type="ARBA" id="ARBA00023136"/>
    </source>
</evidence>
<comment type="similarity">
    <text evidence="2">Belongs to the peptidase S9B family.</text>
</comment>
<keyword evidence="10 14" id="KW-1133">Transmembrane helix</keyword>
<accession>A0A0F7SJY1</accession>
<feature type="compositionally biased region" description="Low complexity" evidence="13">
    <location>
        <begin position="15"/>
        <end position="26"/>
    </location>
</feature>
<dbReference type="InterPro" id="IPR003605">
    <property type="entry name" value="GS_dom"/>
</dbReference>
<dbReference type="FunFam" id="3.40.50.1820:FF:000003">
    <property type="entry name" value="Dipeptidyl peptidase 4"/>
    <property type="match status" value="1"/>
</dbReference>
<keyword evidence="6 14" id="KW-0812">Transmembrane</keyword>
<dbReference type="GO" id="GO:0004675">
    <property type="term" value="F:transmembrane receptor protein serine/threonine kinase activity"/>
    <property type="evidence" value="ECO:0007669"/>
    <property type="project" value="InterPro"/>
</dbReference>
<dbReference type="GO" id="GO:0006508">
    <property type="term" value="P:proteolysis"/>
    <property type="evidence" value="ECO:0007669"/>
    <property type="project" value="UniProtKB-KW"/>
</dbReference>
<keyword evidence="5" id="KW-0645">Protease</keyword>
<keyword evidence="4" id="KW-0926">Vacuole</keyword>
<dbReference type="GO" id="GO:0005774">
    <property type="term" value="C:vacuolar membrane"/>
    <property type="evidence" value="ECO:0007669"/>
    <property type="project" value="UniProtKB-SubCell"/>
</dbReference>
<dbReference type="InterPro" id="IPR029058">
    <property type="entry name" value="AB_hydrolase_fold"/>
</dbReference>
<evidence type="ECO:0000256" key="3">
    <source>
        <dbReference type="ARBA" id="ARBA00022438"/>
    </source>
</evidence>
<evidence type="ECO:0000256" key="7">
    <source>
        <dbReference type="ARBA" id="ARBA00022801"/>
    </source>
</evidence>
<dbReference type="PANTHER" id="PTHR11731">
    <property type="entry name" value="PROTEASE FAMILY S9B,C DIPEPTIDYL-PEPTIDASE IV-RELATED"/>
    <property type="match status" value="1"/>
</dbReference>
<evidence type="ECO:0000256" key="12">
    <source>
        <dbReference type="ARBA" id="ARBA00023180"/>
    </source>
</evidence>
<evidence type="ECO:0000256" key="14">
    <source>
        <dbReference type="SAM" id="Phobius"/>
    </source>
</evidence>
<dbReference type="PANTHER" id="PTHR11731:SF200">
    <property type="entry name" value="DIPEPTIDYL PEPTIDASE 10, ISOFORM B"/>
    <property type="match status" value="1"/>
</dbReference>
<keyword evidence="7" id="KW-0378">Hydrolase</keyword>